<dbReference type="Pfam" id="PF13439">
    <property type="entry name" value="Glyco_transf_4"/>
    <property type="match status" value="1"/>
</dbReference>
<evidence type="ECO:0000259" key="4">
    <source>
        <dbReference type="Pfam" id="PF13439"/>
    </source>
</evidence>
<dbReference type="AlphaFoldDB" id="A0A4U3LQQ7"/>
<dbReference type="PANTHER" id="PTHR12526">
    <property type="entry name" value="GLYCOSYLTRANSFERASE"/>
    <property type="match status" value="1"/>
</dbReference>
<feature type="domain" description="Glycosyltransferase subfamily 4-like N-terminal" evidence="4">
    <location>
        <begin position="192"/>
        <end position="294"/>
    </location>
</feature>
<dbReference type="SUPFAM" id="SSF53756">
    <property type="entry name" value="UDP-Glycosyltransferase/glycogen phosphorylase"/>
    <property type="match status" value="1"/>
</dbReference>
<accession>A0A4U3LQQ7</accession>
<evidence type="ECO:0000313" key="5">
    <source>
        <dbReference type="EMBL" id="TKK76727.1"/>
    </source>
</evidence>
<comment type="caution">
    <text evidence="5">The sequence shown here is derived from an EMBL/GenBank/DDBJ whole genome shotgun (WGS) entry which is preliminary data.</text>
</comment>
<dbReference type="Gene3D" id="3.40.50.2000">
    <property type="entry name" value="Glycogen Phosphorylase B"/>
    <property type="match status" value="2"/>
</dbReference>
<name>A0A4U3LQQ7_9ACTN</name>
<dbReference type="GO" id="GO:0016757">
    <property type="term" value="F:glycosyltransferase activity"/>
    <property type="evidence" value="ECO:0007669"/>
    <property type="project" value="UniProtKB-KW"/>
</dbReference>
<evidence type="ECO:0000313" key="6">
    <source>
        <dbReference type="Proteomes" id="UP000305836"/>
    </source>
</evidence>
<feature type="domain" description="Glycosyl transferase family 1" evidence="3">
    <location>
        <begin position="307"/>
        <end position="471"/>
    </location>
</feature>
<dbReference type="InterPro" id="IPR028098">
    <property type="entry name" value="Glyco_trans_4-like_N"/>
</dbReference>
<keyword evidence="2 5" id="KW-0808">Transferase</keyword>
<protein>
    <submittedName>
        <fullName evidence="5">Glycosyltransferase family 4 protein</fullName>
    </submittedName>
</protein>
<dbReference type="Proteomes" id="UP000305836">
    <property type="component" value="Unassembled WGS sequence"/>
</dbReference>
<dbReference type="Pfam" id="PF00534">
    <property type="entry name" value="Glycos_transf_1"/>
    <property type="match status" value="1"/>
</dbReference>
<dbReference type="CDD" id="cd03801">
    <property type="entry name" value="GT4_PimA-like"/>
    <property type="match status" value="1"/>
</dbReference>
<reference evidence="5 6" key="1">
    <citation type="submission" date="2019-04" db="EMBL/GenBank/DDBJ databases">
        <title>Kribbella sp. NEAU-THZ 27 nov., a novel actinomycete isolated from soil.</title>
        <authorList>
            <person name="Duan L."/>
        </authorList>
    </citation>
    <scope>NUCLEOTIDE SEQUENCE [LARGE SCALE GENOMIC DNA]</scope>
    <source>
        <strain evidence="6">NEAU-THZ27</strain>
    </source>
</reference>
<dbReference type="RefSeq" id="WP_137257591.1">
    <property type="nucleotide sequence ID" value="NZ_JBHSPQ010000003.1"/>
</dbReference>
<proteinExistence type="predicted"/>
<evidence type="ECO:0000256" key="1">
    <source>
        <dbReference type="ARBA" id="ARBA00022676"/>
    </source>
</evidence>
<sequence>MHVPRIVMIVANDITNDTRVLKEAVALGKAGYQVTLLGVSASGRLAIDTIESGVVMIRVPGHFVLRDERNRRHRLRRGRRLFDIRPEGVEAARVASRLADLKAERGRAAARRRAGQIGRAAQLTGVVSRSFRHRRLRLSQAAVSVRTWFGETEARLATNFWQWWDTWLPRRSGLVKWRSVIPEANDYEAIFADLIDQLRPDALHAHDMHVIGVGSRAAGRADLRGRSLKVVYDAHEYVPGLSQYGGRTPRMIAAWAQHEAEYIRTVDRVVTVSPAIARTLHTRHKLDREPTVVINSPELCERDNGITDIRAAIGLADDVPLLVYSGGVTRARGVETAMEALPLLPGVHLAVVCVPHARTRPVDELRALGKSLQIEDRVHYLDPVAPNDVIHFLGTADIGLIPILRYPSHEMALPNKVFEYTFAGLPVVTSDMPTLEEFVGKTGIGEVFQAENPDSLAEAVKTVLKDPEQYRERAADPGLRAEMSWETQAGHLRDLYAELVGAPPAPEDVVPRLVLGPNGSKAAKAWLQDIDGAEILRRPLTLPDLDRVTHVLMEDWQSVLGSEDLIADLPLLTAARIKHAVVVYGRVDRQEVRRRMRAYTGTVFVTDPVIADAVEGTIWLPPADEGAKVLRDFLTE</sequence>
<dbReference type="EMBL" id="SZPZ01000004">
    <property type="protein sequence ID" value="TKK76727.1"/>
    <property type="molecule type" value="Genomic_DNA"/>
</dbReference>
<dbReference type="PANTHER" id="PTHR12526:SF629">
    <property type="entry name" value="TEICHURONIC ACID BIOSYNTHESIS GLYCOSYLTRANSFERASE TUAH-RELATED"/>
    <property type="match status" value="1"/>
</dbReference>
<dbReference type="OrthoDB" id="3335961at2"/>
<evidence type="ECO:0000256" key="2">
    <source>
        <dbReference type="ARBA" id="ARBA00022679"/>
    </source>
</evidence>
<dbReference type="InterPro" id="IPR001296">
    <property type="entry name" value="Glyco_trans_1"/>
</dbReference>
<gene>
    <name evidence="5" type="ORF">FDA38_30755</name>
</gene>
<organism evidence="5 6">
    <name type="scientific">Kribbella jiaozuonensis</name>
    <dbReference type="NCBI Taxonomy" id="2575441"/>
    <lineage>
        <taxon>Bacteria</taxon>
        <taxon>Bacillati</taxon>
        <taxon>Actinomycetota</taxon>
        <taxon>Actinomycetes</taxon>
        <taxon>Propionibacteriales</taxon>
        <taxon>Kribbellaceae</taxon>
        <taxon>Kribbella</taxon>
    </lineage>
</organism>
<keyword evidence="1" id="KW-0328">Glycosyltransferase</keyword>
<keyword evidence="6" id="KW-1185">Reference proteome</keyword>
<evidence type="ECO:0000259" key="3">
    <source>
        <dbReference type="Pfam" id="PF00534"/>
    </source>
</evidence>